<reference evidence="2" key="1">
    <citation type="submission" date="2016-07" db="EMBL/GenBank/DDBJ databases">
        <authorList>
            <person name="Bretaudeau A."/>
        </authorList>
    </citation>
    <scope>NUCLEOTIDE SEQUENCE</scope>
    <source>
        <strain evidence="2">Rice</strain>
        <tissue evidence="2">Whole body</tissue>
    </source>
</reference>
<organism evidence="2">
    <name type="scientific">Spodoptera frugiperda</name>
    <name type="common">Fall armyworm</name>
    <dbReference type="NCBI Taxonomy" id="7108"/>
    <lineage>
        <taxon>Eukaryota</taxon>
        <taxon>Metazoa</taxon>
        <taxon>Ecdysozoa</taxon>
        <taxon>Arthropoda</taxon>
        <taxon>Hexapoda</taxon>
        <taxon>Insecta</taxon>
        <taxon>Pterygota</taxon>
        <taxon>Neoptera</taxon>
        <taxon>Endopterygota</taxon>
        <taxon>Lepidoptera</taxon>
        <taxon>Glossata</taxon>
        <taxon>Ditrysia</taxon>
        <taxon>Noctuoidea</taxon>
        <taxon>Noctuidae</taxon>
        <taxon>Amphipyrinae</taxon>
        <taxon>Spodoptera</taxon>
    </lineage>
</organism>
<proteinExistence type="predicted"/>
<feature type="transmembrane region" description="Helical" evidence="1">
    <location>
        <begin position="12"/>
        <end position="31"/>
    </location>
</feature>
<sequence length="236" mass="27526">MVIFYHAMLRCCGYVWLPLIIFIGTHSLALLETCSTKILCFYIERCVLWMRAIDGRECCSYVQSRKCCIVNLIEKVTFTVFARSSQYKVWESHASARMGRLDRSDTTTPQKTDVKQRLLCFIRPNYPTPYSPTTLKFLTTKRPATQCNASGVSSVHGRLRLLTIRKGQKCNVYRHNPENQSNKLQGFNQMIRALDACYGWLLYYRYITYRLPRTAILRWRIFIAQLHSLVPVETVT</sequence>
<name>A0A2H1VFP6_SPOFR</name>
<keyword evidence="1" id="KW-1133">Transmembrane helix</keyword>
<gene>
    <name evidence="2" type="ORF">SFRICE_023890</name>
</gene>
<evidence type="ECO:0000256" key="1">
    <source>
        <dbReference type="SAM" id="Phobius"/>
    </source>
</evidence>
<keyword evidence="1" id="KW-0472">Membrane</keyword>
<keyword evidence="1" id="KW-0812">Transmembrane</keyword>
<accession>A0A2H1VFP6</accession>
<evidence type="ECO:0000313" key="2">
    <source>
        <dbReference type="EMBL" id="SOQ39657.1"/>
    </source>
</evidence>
<dbReference type="EMBL" id="ODYU01002317">
    <property type="protein sequence ID" value="SOQ39657.1"/>
    <property type="molecule type" value="Genomic_DNA"/>
</dbReference>
<dbReference type="AlphaFoldDB" id="A0A2H1VFP6"/>
<protein>
    <submittedName>
        <fullName evidence="2">SFRICE_023890</fullName>
    </submittedName>
</protein>